<feature type="compositionally biased region" description="Polar residues" evidence="1">
    <location>
        <begin position="138"/>
        <end position="148"/>
    </location>
</feature>
<name>A0A3D8P883_9RHOB</name>
<organism evidence="3 4">
    <name type="scientific">Paracoccus thiocyanatus</name>
    <dbReference type="NCBI Taxonomy" id="34006"/>
    <lineage>
        <taxon>Bacteria</taxon>
        <taxon>Pseudomonadati</taxon>
        <taxon>Pseudomonadota</taxon>
        <taxon>Alphaproteobacteria</taxon>
        <taxon>Rhodobacterales</taxon>
        <taxon>Paracoccaceae</taxon>
        <taxon>Paracoccus</taxon>
    </lineage>
</organism>
<proteinExistence type="predicted"/>
<sequence>MLKRSLTTALIGGKVLAVGALMGSTVLAQNAEVIEGDATVVQTPSGNTAIVPGVAAEPGTAVGAVTEPDYPLLEQLDNDEAIARTLVAQGFTDIHILREGPMLTVNAQRGGQPIELVYSVANGSLVSVDGVKLRPEPDQSSNGPSSERGTGTDVGDVGDGDGDADGDAGDGTDGDGAGGDGSDGDGTDGDGAGGDGSDGDGAGGDAGSDGDSGGNGGDSGGGSDGGGEGGEGGEG</sequence>
<feature type="compositionally biased region" description="Gly residues" evidence="1">
    <location>
        <begin position="189"/>
        <end position="235"/>
    </location>
</feature>
<dbReference type="Proteomes" id="UP000256679">
    <property type="component" value="Unassembled WGS sequence"/>
</dbReference>
<feature type="compositionally biased region" description="Acidic residues" evidence="1">
    <location>
        <begin position="156"/>
        <end position="173"/>
    </location>
</feature>
<reference evidence="3 4" key="1">
    <citation type="submission" date="2018-05" db="EMBL/GenBank/DDBJ databases">
        <title>Whole genome sequencing of Paracoccus thiocyanatus SST.</title>
        <authorList>
            <person name="Ghosh W."/>
            <person name="Rameez M.J."/>
            <person name="Roy C."/>
        </authorList>
    </citation>
    <scope>NUCLEOTIDE SEQUENCE [LARGE SCALE GENOMIC DNA]</scope>
    <source>
        <strain evidence="3 4">SST</strain>
    </source>
</reference>
<dbReference type="EMBL" id="QFCQ01000106">
    <property type="protein sequence ID" value="RDW12266.1"/>
    <property type="molecule type" value="Genomic_DNA"/>
</dbReference>
<comment type="caution">
    <text evidence="3">The sequence shown here is derived from an EMBL/GenBank/DDBJ whole genome shotgun (WGS) entry which is preliminary data.</text>
</comment>
<keyword evidence="4" id="KW-1185">Reference proteome</keyword>
<gene>
    <name evidence="3" type="ORF">DIE28_14580</name>
</gene>
<dbReference type="RefSeq" id="WP_115756681.1">
    <property type="nucleotide sequence ID" value="NZ_QFCQ01000106.1"/>
</dbReference>
<accession>A0A3D8P883</accession>
<keyword evidence="2" id="KW-0732">Signal</keyword>
<feature type="region of interest" description="Disordered" evidence="1">
    <location>
        <begin position="131"/>
        <end position="235"/>
    </location>
</feature>
<feature type="signal peptide" evidence="2">
    <location>
        <begin position="1"/>
        <end position="28"/>
    </location>
</feature>
<evidence type="ECO:0000256" key="2">
    <source>
        <dbReference type="SAM" id="SignalP"/>
    </source>
</evidence>
<protein>
    <submittedName>
        <fullName evidence="3">Uncharacterized protein</fullName>
    </submittedName>
</protein>
<evidence type="ECO:0000313" key="4">
    <source>
        <dbReference type="Proteomes" id="UP000256679"/>
    </source>
</evidence>
<evidence type="ECO:0000256" key="1">
    <source>
        <dbReference type="SAM" id="MobiDB-lite"/>
    </source>
</evidence>
<dbReference type="AlphaFoldDB" id="A0A3D8P883"/>
<feature type="chain" id="PRO_5017688890" evidence="2">
    <location>
        <begin position="29"/>
        <end position="235"/>
    </location>
</feature>
<evidence type="ECO:0000313" key="3">
    <source>
        <dbReference type="EMBL" id="RDW12266.1"/>
    </source>
</evidence>